<sequence>MKTLNVILSAAAACVLLAGAAQADQLQDIKARGKLVCGTLGTSQPFSYQDPKTREIIGYDVAVCGAIAKSLGVPMELKAISVDARIPELTQGRVDILAANLGWTKARSEQIDYSYSYFVSQQKILVRRDSGITTLEQLKGQKISAVKGSSSEQGVKREIPNAQTLTYQDGSASFLALQQGKVNGFCASELVLVKLKEQTDGSANPVDIVKKSLFVEPWGLGIRKGEPAFLKHVNDTLVKMEQSGEAARVFEEWFGPATAYKLERDFKIEEIKG</sequence>
<dbReference type="Pfam" id="PF00497">
    <property type="entry name" value="SBP_bac_3"/>
    <property type="match status" value="1"/>
</dbReference>
<evidence type="ECO:0000256" key="4">
    <source>
        <dbReference type="SAM" id="SignalP"/>
    </source>
</evidence>
<proteinExistence type="inferred from homology"/>
<dbReference type="AlphaFoldDB" id="A0A3N1M2I3"/>
<dbReference type="PANTHER" id="PTHR30085:SF6">
    <property type="entry name" value="ABC TRANSPORTER GLUTAMINE-BINDING PROTEIN GLNH"/>
    <property type="match status" value="1"/>
</dbReference>
<dbReference type="GO" id="GO:0006865">
    <property type="term" value="P:amino acid transport"/>
    <property type="evidence" value="ECO:0007669"/>
    <property type="project" value="TreeGrafter"/>
</dbReference>
<keyword evidence="3 4" id="KW-0732">Signal</keyword>
<dbReference type="RefSeq" id="WP_123688466.1">
    <property type="nucleotide sequence ID" value="NZ_AP019700.1"/>
</dbReference>
<comment type="similarity">
    <text evidence="1">Belongs to the bacterial solute-binding protein 3 family.</text>
</comment>
<dbReference type="PANTHER" id="PTHR30085">
    <property type="entry name" value="AMINO ACID ABC TRANSPORTER PERMEASE"/>
    <property type="match status" value="1"/>
</dbReference>
<dbReference type="Proteomes" id="UP000278222">
    <property type="component" value="Unassembled WGS sequence"/>
</dbReference>
<evidence type="ECO:0000256" key="3">
    <source>
        <dbReference type="ARBA" id="ARBA00022729"/>
    </source>
</evidence>
<dbReference type="GO" id="GO:0030288">
    <property type="term" value="C:outer membrane-bounded periplasmic space"/>
    <property type="evidence" value="ECO:0007669"/>
    <property type="project" value="TreeGrafter"/>
</dbReference>
<dbReference type="SMART" id="SM00062">
    <property type="entry name" value="PBPb"/>
    <property type="match status" value="1"/>
</dbReference>
<dbReference type="EMBL" id="RJKX01000011">
    <property type="protein sequence ID" value="ROQ01734.1"/>
    <property type="molecule type" value="Genomic_DNA"/>
</dbReference>
<dbReference type="InterPro" id="IPR051455">
    <property type="entry name" value="Bact_solute-bind_prot3"/>
</dbReference>
<evidence type="ECO:0000313" key="7">
    <source>
        <dbReference type="Proteomes" id="UP000278222"/>
    </source>
</evidence>
<reference evidence="6 7" key="1">
    <citation type="submission" date="2018-11" db="EMBL/GenBank/DDBJ databases">
        <title>Genomic Encyclopedia of Type Strains, Phase IV (KMG-IV): sequencing the most valuable type-strain genomes for metagenomic binning, comparative biology and taxonomic classification.</title>
        <authorList>
            <person name="Goeker M."/>
        </authorList>
    </citation>
    <scope>NUCLEOTIDE SEQUENCE [LARGE SCALE GENOMIC DNA]</scope>
    <source>
        <strain evidence="6 7">DSM 5900</strain>
    </source>
</reference>
<evidence type="ECO:0000313" key="6">
    <source>
        <dbReference type="EMBL" id="ROQ01734.1"/>
    </source>
</evidence>
<dbReference type="CDD" id="cd13689">
    <property type="entry name" value="PBP2_BsGlnH"/>
    <property type="match status" value="1"/>
</dbReference>
<name>A0A3N1M2I3_9PROT</name>
<protein>
    <submittedName>
        <fullName evidence="6">Amino acid ABC transporter substrate-binding protein (PAAT family)</fullName>
    </submittedName>
</protein>
<dbReference type="InterPro" id="IPR001638">
    <property type="entry name" value="Solute-binding_3/MltF_N"/>
</dbReference>
<feature type="signal peptide" evidence="4">
    <location>
        <begin position="1"/>
        <end position="23"/>
    </location>
</feature>
<gene>
    <name evidence="6" type="ORF">EDC65_0920</name>
</gene>
<feature type="domain" description="Solute-binding protein family 3/N-terminal" evidence="5">
    <location>
        <begin position="34"/>
        <end position="257"/>
    </location>
</feature>
<organism evidence="6 7">
    <name type="scientific">Stella humosa</name>
    <dbReference type="NCBI Taxonomy" id="94"/>
    <lineage>
        <taxon>Bacteria</taxon>
        <taxon>Pseudomonadati</taxon>
        <taxon>Pseudomonadota</taxon>
        <taxon>Alphaproteobacteria</taxon>
        <taxon>Rhodospirillales</taxon>
        <taxon>Stellaceae</taxon>
        <taxon>Stella</taxon>
    </lineage>
</organism>
<accession>A0A3N1M2I3</accession>
<keyword evidence="2" id="KW-0813">Transport</keyword>
<feature type="chain" id="PRO_5018290785" evidence="4">
    <location>
        <begin position="24"/>
        <end position="273"/>
    </location>
</feature>
<evidence type="ECO:0000256" key="2">
    <source>
        <dbReference type="ARBA" id="ARBA00022448"/>
    </source>
</evidence>
<keyword evidence="7" id="KW-1185">Reference proteome</keyword>
<dbReference type="GO" id="GO:0005576">
    <property type="term" value="C:extracellular region"/>
    <property type="evidence" value="ECO:0007669"/>
    <property type="project" value="TreeGrafter"/>
</dbReference>
<dbReference type="SUPFAM" id="SSF53850">
    <property type="entry name" value="Periplasmic binding protein-like II"/>
    <property type="match status" value="1"/>
</dbReference>
<evidence type="ECO:0000256" key="1">
    <source>
        <dbReference type="ARBA" id="ARBA00010333"/>
    </source>
</evidence>
<comment type="caution">
    <text evidence="6">The sequence shown here is derived from an EMBL/GenBank/DDBJ whole genome shotgun (WGS) entry which is preliminary data.</text>
</comment>
<dbReference type="Gene3D" id="3.40.190.10">
    <property type="entry name" value="Periplasmic binding protein-like II"/>
    <property type="match status" value="2"/>
</dbReference>
<dbReference type="OrthoDB" id="6192933at2"/>
<evidence type="ECO:0000259" key="5">
    <source>
        <dbReference type="SMART" id="SM00062"/>
    </source>
</evidence>